<keyword evidence="1" id="KW-0812">Transmembrane</keyword>
<proteinExistence type="predicted"/>
<evidence type="ECO:0000313" key="2">
    <source>
        <dbReference type="EMBL" id="AEF96655.1"/>
    </source>
</evidence>
<accession>F6BDU4</accession>
<organism evidence="3">
    <name type="scientific">Methanotorris igneus (strain DSM 5666 / JCM 11834 / Kol 5)</name>
    <dbReference type="NCBI Taxonomy" id="880724"/>
    <lineage>
        <taxon>Archaea</taxon>
        <taxon>Methanobacteriati</taxon>
        <taxon>Methanobacteriota</taxon>
        <taxon>Methanomada group</taxon>
        <taxon>Methanococci</taxon>
        <taxon>Methanococcales</taxon>
        <taxon>Methanocaldococcaceae</taxon>
        <taxon>Methanotorris</taxon>
    </lineage>
</organism>
<gene>
    <name evidence="2" type="ordered locus">Metig_1116</name>
</gene>
<keyword evidence="1" id="KW-1133">Transmembrane helix</keyword>
<dbReference type="KEGG" id="mig:Metig_1116"/>
<evidence type="ECO:0000256" key="1">
    <source>
        <dbReference type="SAM" id="Phobius"/>
    </source>
</evidence>
<feature type="transmembrane region" description="Helical" evidence="1">
    <location>
        <begin position="24"/>
        <end position="43"/>
    </location>
</feature>
<dbReference type="EMBL" id="CP002737">
    <property type="protein sequence ID" value="AEF96655.1"/>
    <property type="molecule type" value="Genomic_DNA"/>
</dbReference>
<dbReference type="HOGENOM" id="CLU_3178572_0_0_2"/>
<name>F6BDU4_METIK</name>
<keyword evidence="1" id="KW-0472">Membrane</keyword>
<evidence type="ECO:0000313" key="3">
    <source>
        <dbReference type="Proteomes" id="UP000009227"/>
    </source>
</evidence>
<dbReference type="Proteomes" id="UP000009227">
    <property type="component" value="Chromosome"/>
</dbReference>
<reference evidence="2 3" key="1">
    <citation type="submission" date="2011-05" db="EMBL/GenBank/DDBJ databases">
        <title>Complete sequence of Methanotorris igneus Kol 5.</title>
        <authorList>
            <consortium name="US DOE Joint Genome Institute"/>
            <person name="Lucas S."/>
            <person name="Han J."/>
            <person name="Lapidus A."/>
            <person name="Cheng J.-F."/>
            <person name="Goodwin L."/>
            <person name="Pitluck S."/>
            <person name="Peters L."/>
            <person name="Mikhailova N."/>
            <person name="Chertkov O."/>
            <person name="Han C."/>
            <person name="Tapia R."/>
            <person name="Land M."/>
            <person name="Hauser L."/>
            <person name="Kyrpides N."/>
            <person name="Ivanova N."/>
            <person name="Pagani I."/>
            <person name="Sieprawska-Lupa M."/>
            <person name="Whitman W."/>
            <person name="Woyke T."/>
        </authorList>
    </citation>
    <scope>NUCLEOTIDE SEQUENCE [LARGE SCALE GENOMIC DNA]</scope>
    <source>
        <strain evidence="3">DSM 5666 / JCM 11834 / Kol 5</strain>
    </source>
</reference>
<dbReference type="AlphaFoldDB" id="F6BDU4"/>
<keyword evidence="3" id="KW-1185">Reference proteome</keyword>
<sequence length="46" mass="5530">MTKQSFATKIFPNDNYPLINVRDYIDYILFIVVCRIFCTYLTTIDF</sequence>
<protein>
    <submittedName>
        <fullName evidence="2">Uncharacterized protein</fullName>
    </submittedName>
</protein>